<gene>
    <name evidence="2" type="ORF">PDTA9734_25640</name>
</gene>
<accession>A0ABN6LPG9</accession>
<dbReference type="Pfam" id="PF11153">
    <property type="entry name" value="DUF2931"/>
    <property type="match status" value="1"/>
</dbReference>
<dbReference type="EMBL" id="AP025334">
    <property type="protein sequence ID" value="BDD51077.1"/>
    <property type="molecule type" value="Genomic_DNA"/>
</dbReference>
<evidence type="ECO:0000256" key="1">
    <source>
        <dbReference type="SAM" id="SignalP"/>
    </source>
</evidence>
<proteinExistence type="predicted"/>
<dbReference type="InterPro" id="IPR021326">
    <property type="entry name" value="DUF2931"/>
</dbReference>
<feature type="chain" id="PRO_5047356005" evidence="1">
    <location>
        <begin position="21"/>
        <end position="224"/>
    </location>
</feature>
<evidence type="ECO:0000313" key="2">
    <source>
        <dbReference type="EMBL" id="BDD51077.1"/>
    </source>
</evidence>
<dbReference type="RefSeq" id="WP_110295275.1">
    <property type="nucleotide sequence ID" value="NZ_AP025334.1"/>
</dbReference>
<evidence type="ECO:0000313" key="3">
    <source>
        <dbReference type="Proteomes" id="UP001320460"/>
    </source>
</evidence>
<protein>
    <submittedName>
        <fullName evidence="2">Lipoprotein</fullName>
    </submittedName>
</protein>
<keyword evidence="1" id="KW-0732">Signal</keyword>
<keyword evidence="3" id="KW-1185">Reference proteome</keyword>
<keyword evidence="2" id="KW-0449">Lipoprotein</keyword>
<dbReference type="Proteomes" id="UP001320460">
    <property type="component" value="Chromosome"/>
</dbReference>
<reference evidence="2 3" key="1">
    <citation type="submission" date="2021-12" db="EMBL/GenBank/DDBJ databases">
        <title>Complete genome sequence of Phytobacter diazotrophicus TA9734.</title>
        <authorList>
            <person name="Kubota H."/>
            <person name="Nakayama Y."/>
            <person name="Ariyoshi T."/>
        </authorList>
    </citation>
    <scope>NUCLEOTIDE SEQUENCE [LARGE SCALE GENOMIC DNA]</scope>
    <source>
        <strain evidence="2 3">TA9734</strain>
    </source>
</reference>
<feature type="signal peptide" evidence="1">
    <location>
        <begin position="1"/>
        <end position="20"/>
    </location>
</feature>
<name>A0ABN6LPG9_9ENTR</name>
<organism evidence="2 3">
    <name type="scientific">Phytobacter diazotrophicus</name>
    <dbReference type="NCBI Taxonomy" id="395631"/>
    <lineage>
        <taxon>Bacteria</taxon>
        <taxon>Pseudomonadati</taxon>
        <taxon>Pseudomonadota</taxon>
        <taxon>Gammaproteobacteria</taxon>
        <taxon>Enterobacterales</taxon>
        <taxon>Enterobacteriaceae</taxon>
        <taxon>Phytobacter</taxon>
    </lineage>
</organism>
<sequence>MTRKTPAALILLMTLNGCQAHSPQTPEDTGEMPYGKWQFDFFTPHALPAFATRALIIDSEDVVYTFSTLDYTESDPAVVGTWNNRTGSRSIRFNKARHPPAMMLFCWDSVIDKKTYETRIVFHRSIYDTMMTPSGKDRLGNTAWYKTLLIGLAPEGKVRIWLRSSAAGDNLPVQPRRLTTLSGEGLDACKEVPTLIDFNYSIPDGYDQYVKDFIKDKTYPYGRW</sequence>